<feature type="compositionally biased region" description="Polar residues" evidence="1">
    <location>
        <begin position="38"/>
        <end position="54"/>
    </location>
</feature>
<reference evidence="2" key="1">
    <citation type="submission" date="2018-11" db="EMBL/GenBank/DDBJ databases">
        <authorList>
            <consortium name="Pathogen Informatics"/>
        </authorList>
    </citation>
    <scope>NUCLEOTIDE SEQUENCE</scope>
</reference>
<sequence length="298" mass="32092">MPSSISESVPSILAPPSLTVSTISSASIISAFSVTTSNSLKSQEPSRSLNSGTLSEPPEAHSTFKKAHSDSHQIVFADLSEGEVDMEVDEPNTCPSDVPLPYLPCHQRPSHVVSLNPNLVSRRLLPYKHFKSGTQALGSVKAAPLKARIRRVTCLLSPRSVRFPHTRSQSARLSPPAISSDHITQPFLESDAPSDIIESKPISMASSVLVSLSPSVSTLSGSTAPPVIRSTARSRSPFIGLKVSDLGQIAETAKKQLDITCNLEQSQLAPESSRQRRPLDELNPNLGMLLFVYKLNLI</sequence>
<feature type="region of interest" description="Disordered" evidence="1">
    <location>
        <begin position="36"/>
        <end position="67"/>
    </location>
</feature>
<keyword evidence="3" id="KW-1185">Reference proteome</keyword>
<comment type="caution">
    <text evidence="2">The sequence shown here is derived from an EMBL/GenBank/DDBJ whole genome shotgun (WGS) entry which is preliminary data.</text>
</comment>
<name>A0A3S5B977_9PLAT</name>
<protein>
    <submittedName>
        <fullName evidence="2">Uncharacterized protein</fullName>
    </submittedName>
</protein>
<evidence type="ECO:0000313" key="2">
    <source>
        <dbReference type="EMBL" id="VEL43651.1"/>
    </source>
</evidence>
<dbReference type="EMBL" id="CAAALY010283676">
    <property type="protein sequence ID" value="VEL43651.1"/>
    <property type="molecule type" value="Genomic_DNA"/>
</dbReference>
<gene>
    <name evidence="2" type="ORF">PXEA_LOCUS37091</name>
</gene>
<organism evidence="2 3">
    <name type="scientific">Protopolystoma xenopodis</name>
    <dbReference type="NCBI Taxonomy" id="117903"/>
    <lineage>
        <taxon>Eukaryota</taxon>
        <taxon>Metazoa</taxon>
        <taxon>Spiralia</taxon>
        <taxon>Lophotrochozoa</taxon>
        <taxon>Platyhelminthes</taxon>
        <taxon>Monogenea</taxon>
        <taxon>Polyopisthocotylea</taxon>
        <taxon>Polystomatidea</taxon>
        <taxon>Polystomatidae</taxon>
        <taxon>Protopolystoma</taxon>
    </lineage>
</organism>
<evidence type="ECO:0000256" key="1">
    <source>
        <dbReference type="SAM" id="MobiDB-lite"/>
    </source>
</evidence>
<dbReference type="AlphaFoldDB" id="A0A3S5B977"/>
<proteinExistence type="predicted"/>
<accession>A0A3S5B977</accession>
<evidence type="ECO:0000313" key="3">
    <source>
        <dbReference type="Proteomes" id="UP000784294"/>
    </source>
</evidence>
<dbReference type="Proteomes" id="UP000784294">
    <property type="component" value="Unassembled WGS sequence"/>
</dbReference>